<feature type="transmembrane region" description="Helical" evidence="5">
    <location>
        <begin position="123"/>
        <end position="145"/>
    </location>
</feature>
<keyword evidence="4 5" id="KW-0472">Membrane</keyword>
<dbReference type="Proteomes" id="UP000003146">
    <property type="component" value="Unassembled WGS sequence"/>
</dbReference>
<evidence type="ECO:0000313" key="8">
    <source>
        <dbReference type="Proteomes" id="UP000003146"/>
    </source>
</evidence>
<dbReference type="Gene3D" id="1.20.144.10">
    <property type="entry name" value="Phosphatidic acid phosphatase type 2/haloperoxidase"/>
    <property type="match status" value="1"/>
</dbReference>
<dbReference type="PANTHER" id="PTHR31310">
    <property type="match status" value="1"/>
</dbReference>
<sequence>MKIMTDKPSTREISILVISLVAWISVTATFIGIRPEHIGMGVLIALLFLISKETKKLIVALLPFAIFAISYDWMRIVPNYEVNPIDVKGLYEAEKNLFGIMTAQGVLTPNEFFHIHHCAVMDFMAGIFYLCWVPVPILFGLGLYFSRQRKIYLRFALVFLFVNLIGFVGYYIHPAAPPWYVMNYGFEPILNTPGDVAGLGRFDAMTGLTIFQGLYGRNANVFAAVPSLHSAYMVVALFYSFRARCYNWLRAIFAIIMVGIWFTAVYSGHHYIIDVTLGILCALLGICCFEYVLMRIPKFRSFIERYTKYIE</sequence>
<dbReference type="InterPro" id="IPR052185">
    <property type="entry name" value="IPC_Synthase-Related"/>
</dbReference>
<proteinExistence type="predicted"/>
<dbReference type="HOGENOM" id="CLU_064587_0_0_10"/>
<evidence type="ECO:0000259" key="6">
    <source>
        <dbReference type="Pfam" id="PF14378"/>
    </source>
</evidence>
<feature type="domain" description="Inositolphosphotransferase Aur1/Ipt1" evidence="6">
    <location>
        <begin position="119"/>
        <end position="287"/>
    </location>
</feature>
<keyword evidence="2 5" id="KW-0812">Transmembrane</keyword>
<protein>
    <submittedName>
        <fullName evidence="7">PAP2 family protein</fullName>
    </submittedName>
</protein>
<feature type="transmembrane region" description="Helical" evidence="5">
    <location>
        <begin position="152"/>
        <end position="172"/>
    </location>
</feature>
<feature type="transmembrane region" description="Helical" evidence="5">
    <location>
        <begin position="37"/>
        <end position="52"/>
    </location>
</feature>
<evidence type="ECO:0000256" key="5">
    <source>
        <dbReference type="SAM" id="Phobius"/>
    </source>
</evidence>
<reference evidence="7 8" key="1">
    <citation type="submission" date="2008-04" db="EMBL/GenBank/DDBJ databases">
        <title>Draft genome sequence of Bacteroides coprocola (DSM 17136).</title>
        <authorList>
            <person name="Sudarsanam P."/>
            <person name="Ley R."/>
            <person name="Guruge J."/>
            <person name="Turnbaugh P.J."/>
            <person name="Mahowald M."/>
            <person name="Liep D."/>
            <person name="Gordon J."/>
        </authorList>
    </citation>
    <scope>NUCLEOTIDE SEQUENCE [LARGE SCALE GENOMIC DNA]</scope>
    <source>
        <strain evidence="7 8">DSM 17136</strain>
    </source>
</reference>
<evidence type="ECO:0000256" key="1">
    <source>
        <dbReference type="ARBA" id="ARBA00004141"/>
    </source>
</evidence>
<comment type="subcellular location">
    <subcellularLocation>
        <location evidence="1">Membrane</location>
        <topology evidence="1">Multi-pass membrane protein</topology>
    </subcellularLocation>
</comment>
<name>B3JQQ5_9BACT</name>
<dbReference type="AlphaFoldDB" id="B3JQQ5"/>
<accession>B3JQQ5</accession>
<feature type="transmembrane region" description="Helical" evidence="5">
    <location>
        <begin position="57"/>
        <end position="74"/>
    </location>
</feature>
<keyword evidence="3 5" id="KW-1133">Transmembrane helix</keyword>
<feature type="transmembrane region" description="Helical" evidence="5">
    <location>
        <begin position="12"/>
        <end position="31"/>
    </location>
</feature>
<dbReference type="RefSeq" id="WP_007567683.1">
    <property type="nucleotide sequence ID" value="NZ_DS981462.1"/>
</dbReference>
<feature type="transmembrane region" description="Helical" evidence="5">
    <location>
        <begin position="272"/>
        <end position="293"/>
    </location>
</feature>
<dbReference type="Pfam" id="PF14378">
    <property type="entry name" value="PAP2_3"/>
    <property type="match status" value="1"/>
</dbReference>
<feature type="transmembrane region" description="Helical" evidence="5">
    <location>
        <begin position="221"/>
        <end position="241"/>
    </location>
</feature>
<organism evidence="7 8">
    <name type="scientific">Phocaeicola coprocola DSM 17136</name>
    <dbReference type="NCBI Taxonomy" id="470145"/>
    <lineage>
        <taxon>Bacteria</taxon>
        <taxon>Pseudomonadati</taxon>
        <taxon>Bacteroidota</taxon>
        <taxon>Bacteroidia</taxon>
        <taxon>Bacteroidales</taxon>
        <taxon>Bacteroidaceae</taxon>
        <taxon>Phocaeicola</taxon>
    </lineage>
</organism>
<comment type="caution">
    <text evidence="7">The sequence shown here is derived from an EMBL/GenBank/DDBJ whole genome shotgun (WGS) entry which is preliminary data.</text>
</comment>
<gene>
    <name evidence="7" type="ORF">BACCOP_04289</name>
</gene>
<reference evidence="7 8" key="2">
    <citation type="submission" date="2008-04" db="EMBL/GenBank/DDBJ databases">
        <authorList>
            <person name="Fulton L."/>
            <person name="Clifton S."/>
            <person name="Fulton B."/>
            <person name="Xu J."/>
            <person name="Minx P."/>
            <person name="Pepin K.H."/>
            <person name="Johnson M."/>
            <person name="Thiruvilangam P."/>
            <person name="Bhonagiri V."/>
            <person name="Nash W.E."/>
            <person name="Mardis E.R."/>
            <person name="Wilson R.K."/>
        </authorList>
    </citation>
    <scope>NUCLEOTIDE SEQUENCE [LARGE SCALE GENOMIC DNA]</scope>
    <source>
        <strain evidence="7 8">DSM 17136</strain>
    </source>
</reference>
<feature type="transmembrane region" description="Helical" evidence="5">
    <location>
        <begin position="248"/>
        <end position="266"/>
    </location>
</feature>
<evidence type="ECO:0000313" key="7">
    <source>
        <dbReference type="EMBL" id="EDU98652.1"/>
    </source>
</evidence>
<dbReference type="InterPro" id="IPR026841">
    <property type="entry name" value="Aur1/Ipt1"/>
</dbReference>
<dbReference type="EMBL" id="ABIY02000133">
    <property type="protein sequence ID" value="EDU98652.1"/>
    <property type="molecule type" value="Genomic_DNA"/>
</dbReference>
<evidence type="ECO:0000256" key="3">
    <source>
        <dbReference type="ARBA" id="ARBA00022989"/>
    </source>
</evidence>
<dbReference type="eggNOG" id="COG0671">
    <property type="taxonomic scope" value="Bacteria"/>
</dbReference>
<dbReference type="STRING" id="470145.BACCOP_04289"/>
<dbReference type="CDD" id="cd03386">
    <property type="entry name" value="PAP2_Aur1_like"/>
    <property type="match status" value="1"/>
</dbReference>
<evidence type="ECO:0000256" key="2">
    <source>
        <dbReference type="ARBA" id="ARBA00022692"/>
    </source>
</evidence>
<evidence type="ECO:0000256" key="4">
    <source>
        <dbReference type="ARBA" id="ARBA00023136"/>
    </source>
</evidence>
<dbReference type="GO" id="GO:0016020">
    <property type="term" value="C:membrane"/>
    <property type="evidence" value="ECO:0007669"/>
    <property type="project" value="UniProtKB-SubCell"/>
</dbReference>
<dbReference type="PANTHER" id="PTHR31310:SF7">
    <property type="entry name" value="PA-PHOSPHATASE RELATED-FAMILY PROTEIN DDB_G0268928"/>
    <property type="match status" value="1"/>
</dbReference>